<keyword evidence="3 7" id="KW-0732">Signal</keyword>
<evidence type="ECO:0000256" key="1">
    <source>
        <dbReference type="ARBA" id="ARBA00004613"/>
    </source>
</evidence>
<protein>
    <recommendedName>
        <fullName evidence="5">Inactive serine protease 35</fullName>
    </recommendedName>
</protein>
<feature type="compositionally biased region" description="Basic and acidic residues" evidence="6">
    <location>
        <begin position="214"/>
        <end position="224"/>
    </location>
</feature>
<dbReference type="PANTHER" id="PTHR15462">
    <property type="entry name" value="SERINE PROTEASE"/>
    <property type="match status" value="1"/>
</dbReference>
<dbReference type="InterPro" id="IPR001254">
    <property type="entry name" value="Trypsin_dom"/>
</dbReference>
<dbReference type="InterPro" id="IPR050966">
    <property type="entry name" value="Glutamyl_endopeptidase"/>
</dbReference>
<dbReference type="GO" id="GO:0005576">
    <property type="term" value="C:extracellular region"/>
    <property type="evidence" value="ECO:0007669"/>
    <property type="project" value="UniProtKB-SubCell"/>
</dbReference>
<dbReference type="GO" id="GO:0004252">
    <property type="term" value="F:serine-type endopeptidase activity"/>
    <property type="evidence" value="ECO:0007669"/>
    <property type="project" value="InterPro"/>
</dbReference>
<evidence type="ECO:0000256" key="2">
    <source>
        <dbReference type="ARBA" id="ARBA00022525"/>
    </source>
</evidence>
<feature type="chain" id="PRO_5041737856" description="Inactive serine protease 35" evidence="7">
    <location>
        <begin position="21"/>
        <end position="387"/>
    </location>
</feature>
<evidence type="ECO:0000256" key="5">
    <source>
        <dbReference type="ARBA" id="ARBA00040309"/>
    </source>
</evidence>
<dbReference type="PANTHER" id="PTHR15462:SF17">
    <property type="entry name" value="INACTIVE SERINE PROTEASE 35"/>
    <property type="match status" value="1"/>
</dbReference>
<comment type="subcellular location">
    <subcellularLocation>
        <location evidence="1">Secreted</location>
    </subcellularLocation>
</comment>
<keyword evidence="10" id="KW-1185">Reference proteome</keyword>
<feature type="signal peptide" evidence="7">
    <location>
        <begin position="1"/>
        <end position="20"/>
    </location>
</feature>
<dbReference type="Proteomes" id="UP001187415">
    <property type="component" value="Unassembled WGS sequence"/>
</dbReference>
<feature type="domain" description="Peptidase S1" evidence="8">
    <location>
        <begin position="145"/>
        <end position="251"/>
    </location>
</feature>
<name>A0AA88NHX8_CHASR</name>
<evidence type="ECO:0000256" key="3">
    <source>
        <dbReference type="ARBA" id="ARBA00022729"/>
    </source>
</evidence>
<evidence type="ECO:0000313" key="9">
    <source>
        <dbReference type="EMBL" id="KAK2856355.1"/>
    </source>
</evidence>
<evidence type="ECO:0000256" key="4">
    <source>
        <dbReference type="ARBA" id="ARBA00023180"/>
    </source>
</evidence>
<keyword evidence="2" id="KW-0964">Secreted</keyword>
<dbReference type="Pfam" id="PF00089">
    <property type="entry name" value="Trypsin"/>
    <property type="match status" value="1"/>
</dbReference>
<evidence type="ECO:0000256" key="7">
    <source>
        <dbReference type="SAM" id="SignalP"/>
    </source>
</evidence>
<dbReference type="Gene3D" id="2.40.10.10">
    <property type="entry name" value="Trypsin-like serine proteases"/>
    <property type="match status" value="2"/>
</dbReference>
<dbReference type="InterPro" id="IPR009003">
    <property type="entry name" value="Peptidase_S1_PA"/>
</dbReference>
<comment type="caution">
    <text evidence="9">The sequence shown here is derived from an EMBL/GenBank/DDBJ whole genome shotgun (WGS) entry which is preliminary data.</text>
</comment>
<evidence type="ECO:0000259" key="8">
    <source>
        <dbReference type="Pfam" id="PF00089"/>
    </source>
</evidence>
<feature type="region of interest" description="Disordered" evidence="6">
    <location>
        <begin position="205"/>
        <end position="224"/>
    </location>
</feature>
<dbReference type="InterPro" id="IPR043504">
    <property type="entry name" value="Peptidase_S1_PA_chymotrypsin"/>
</dbReference>
<dbReference type="GO" id="GO:0006508">
    <property type="term" value="P:proteolysis"/>
    <property type="evidence" value="ECO:0007669"/>
    <property type="project" value="InterPro"/>
</dbReference>
<evidence type="ECO:0000313" key="10">
    <source>
        <dbReference type="Proteomes" id="UP001187415"/>
    </source>
</evidence>
<dbReference type="SUPFAM" id="SSF50494">
    <property type="entry name" value="Trypsin-like serine proteases"/>
    <property type="match status" value="1"/>
</dbReference>
<dbReference type="EMBL" id="JAUPFM010000003">
    <property type="protein sequence ID" value="KAK2856355.1"/>
    <property type="molecule type" value="Genomic_DNA"/>
</dbReference>
<reference evidence="9" key="1">
    <citation type="submission" date="2023-07" db="EMBL/GenBank/DDBJ databases">
        <title>Chromosome-level Genome Assembly of Striped Snakehead (Channa striata).</title>
        <authorList>
            <person name="Liu H."/>
        </authorList>
    </citation>
    <scope>NUCLEOTIDE SEQUENCE</scope>
    <source>
        <strain evidence="9">Gz</strain>
        <tissue evidence="9">Muscle</tissue>
    </source>
</reference>
<evidence type="ECO:0000256" key="6">
    <source>
        <dbReference type="SAM" id="MobiDB-lite"/>
    </source>
</evidence>
<dbReference type="AlphaFoldDB" id="A0AA88NHX8"/>
<gene>
    <name evidence="9" type="ORF">Q5P01_005090</name>
</gene>
<sequence>MDLKHILCLLLSAAALKVFGEDRDNEVYRWTRQSLPLMLDTHMQLLNTPLFRGQVEDEDNGGLKTLCGIECQSGLLPIDQTGQERILGYETVYENGTRTHTDIRLQGFNKSFTEISANMPTNTRWKRQVYGADGRFVISDSHFVTNYPFSAAVRLSTNCSRVLIAPKHVLTAARCIHSGRDYLESAKKLKVGVLQLKTKKIKRGRRRGGRWRGGRKDEGEAAKEKGEEQLLEEVSSDYDYALLELKRPIKQKYMKLGVAPSTAPLARIHFSGFDADKGLLDGGGDEKVVYRFCSVAKKSDDLMYQHCDAEPGATGAGVYIRLRKEVEDAGRRGKFQRRVIGVFSGHQWVEMEGGERRDFNVAVRITAPKYAQICHWIHGDPSVCRDV</sequence>
<organism evidence="9 10">
    <name type="scientific">Channa striata</name>
    <name type="common">Snakehead murrel</name>
    <name type="synonym">Ophicephalus striatus</name>
    <dbReference type="NCBI Taxonomy" id="64152"/>
    <lineage>
        <taxon>Eukaryota</taxon>
        <taxon>Metazoa</taxon>
        <taxon>Chordata</taxon>
        <taxon>Craniata</taxon>
        <taxon>Vertebrata</taxon>
        <taxon>Euteleostomi</taxon>
        <taxon>Actinopterygii</taxon>
        <taxon>Neopterygii</taxon>
        <taxon>Teleostei</taxon>
        <taxon>Neoteleostei</taxon>
        <taxon>Acanthomorphata</taxon>
        <taxon>Anabantaria</taxon>
        <taxon>Anabantiformes</taxon>
        <taxon>Channoidei</taxon>
        <taxon>Channidae</taxon>
        <taxon>Channa</taxon>
    </lineage>
</organism>
<keyword evidence="4" id="KW-0325">Glycoprotein</keyword>
<accession>A0AA88NHX8</accession>
<proteinExistence type="predicted"/>